<evidence type="ECO:0000313" key="5">
    <source>
        <dbReference type="Proteomes" id="UP000318431"/>
    </source>
</evidence>
<dbReference type="InterPro" id="IPR013658">
    <property type="entry name" value="SGL"/>
</dbReference>
<proteinExistence type="predicted"/>
<dbReference type="Proteomes" id="UP000318431">
    <property type="component" value="Unassembled WGS sequence"/>
</dbReference>
<comment type="caution">
    <text evidence="4">The sequence shown here is derived from an EMBL/GenBank/DDBJ whole genome shotgun (WGS) entry which is preliminary data.</text>
</comment>
<dbReference type="PANTHER" id="PTHR47572:SF4">
    <property type="entry name" value="LACTONASE DRP35"/>
    <property type="match status" value="1"/>
</dbReference>
<keyword evidence="1" id="KW-0378">Hydrolase</keyword>
<evidence type="ECO:0000256" key="1">
    <source>
        <dbReference type="ARBA" id="ARBA00022801"/>
    </source>
</evidence>
<dbReference type="Gene3D" id="2.120.10.30">
    <property type="entry name" value="TolB, C-terminal domain"/>
    <property type="match status" value="1"/>
</dbReference>
<dbReference type="InterPro" id="IPR011042">
    <property type="entry name" value="6-blade_b-propeller_TolB-like"/>
</dbReference>
<dbReference type="SUPFAM" id="SSF63829">
    <property type="entry name" value="Calcium-dependent phosphotriesterase"/>
    <property type="match status" value="1"/>
</dbReference>
<dbReference type="OrthoDB" id="9775406at2"/>
<feature type="chain" id="PRO_5021947854" evidence="2">
    <location>
        <begin position="25"/>
        <end position="356"/>
    </location>
</feature>
<protein>
    <submittedName>
        <fullName evidence="4">Lactonase</fullName>
    </submittedName>
</protein>
<dbReference type="Pfam" id="PF08450">
    <property type="entry name" value="SGL"/>
    <property type="match status" value="1"/>
</dbReference>
<dbReference type="RefSeq" id="WP_145651339.1">
    <property type="nucleotide sequence ID" value="NZ_VLLB01000008.1"/>
</dbReference>
<dbReference type="EMBL" id="VLLB01000008">
    <property type="protein sequence ID" value="TWI62526.1"/>
    <property type="molecule type" value="Genomic_DNA"/>
</dbReference>
<dbReference type="AlphaFoldDB" id="A0A562R2C3"/>
<dbReference type="PANTHER" id="PTHR47572">
    <property type="entry name" value="LIPOPROTEIN-RELATED"/>
    <property type="match status" value="1"/>
</dbReference>
<evidence type="ECO:0000313" key="4">
    <source>
        <dbReference type="EMBL" id="TWI62526.1"/>
    </source>
</evidence>
<organism evidence="4 5">
    <name type="scientific">Pseudoduganella lurida</name>
    <dbReference type="NCBI Taxonomy" id="1036180"/>
    <lineage>
        <taxon>Bacteria</taxon>
        <taxon>Pseudomonadati</taxon>
        <taxon>Pseudomonadota</taxon>
        <taxon>Betaproteobacteria</taxon>
        <taxon>Burkholderiales</taxon>
        <taxon>Oxalobacteraceae</taxon>
        <taxon>Telluria group</taxon>
        <taxon>Pseudoduganella</taxon>
    </lineage>
</organism>
<dbReference type="GO" id="GO:0016787">
    <property type="term" value="F:hydrolase activity"/>
    <property type="evidence" value="ECO:0007669"/>
    <property type="project" value="UniProtKB-KW"/>
</dbReference>
<keyword evidence="5" id="KW-1185">Reference proteome</keyword>
<feature type="domain" description="SMP-30/Gluconolactonase/LRE-like region" evidence="3">
    <location>
        <begin position="71"/>
        <end position="293"/>
    </location>
</feature>
<sequence length="356" mass="37316">MRLHLAALGALALVSTCTTVPACAANRTGVPLPDARSEAASKAPLPASEWHLENSMAEAYLAVTDANVVLEGPSFARNGDLFFSNSTAGQLLKMSSDKHLATVAGFGSASIGGTAIHRDGRIFVAVHDKAFTKGWIVALQPDGTHRQTVLAPDRGFIPNDLVFDRGGGIYFTDFRGTSSDPVGGVYYIAPGSAKITPILRHLSRANGIALSPDGATLWVTEHGRNLLHKVDLSGPTTVKPMGTNVPYVFTGPGPDSMRTDSQGNVYVAMIQQGRVLVFAPNGVPTGQILLPQREQGRNLMSASLALSPHSDDLFIVAGDGEAGGGASIFHARASARGVTQFSHEQAPQPGSQESSQ</sequence>
<accession>A0A562R2C3</accession>
<name>A0A562R2C3_9BURK</name>
<keyword evidence="2" id="KW-0732">Signal</keyword>
<feature type="signal peptide" evidence="2">
    <location>
        <begin position="1"/>
        <end position="24"/>
    </location>
</feature>
<reference evidence="4 5" key="1">
    <citation type="journal article" date="2015" name="Stand. Genomic Sci.">
        <title>Genomic Encyclopedia of Bacterial and Archaeal Type Strains, Phase III: the genomes of soil and plant-associated and newly described type strains.</title>
        <authorList>
            <person name="Whitman W.B."/>
            <person name="Woyke T."/>
            <person name="Klenk H.P."/>
            <person name="Zhou Y."/>
            <person name="Lilburn T.G."/>
            <person name="Beck B.J."/>
            <person name="De Vos P."/>
            <person name="Vandamme P."/>
            <person name="Eisen J.A."/>
            <person name="Garrity G."/>
            <person name="Hugenholtz P."/>
            <person name="Kyrpides N.C."/>
        </authorList>
    </citation>
    <scope>NUCLEOTIDE SEQUENCE [LARGE SCALE GENOMIC DNA]</scope>
    <source>
        <strain evidence="4 5">CGMCC 1.10822</strain>
    </source>
</reference>
<gene>
    <name evidence="4" type="ORF">IP91_04046</name>
</gene>
<dbReference type="InterPro" id="IPR051262">
    <property type="entry name" value="SMP-30/CGR1_Lactonase"/>
</dbReference>
<evidence type="ECO:0000256" key="2">
    <source>
        <dbReference type="SAM" id="SignalP"/>
    </source>
</evidence>
<evidence type="ECO:0000259" key="3">
    <source>
        <dbReference type="Pfam" id="PF08450"/>
    </source>
</evidence>